<protein>
    <submittedName>
        <fullName evidence="2">Uncharacterized protein</fullName>
    </submittedName>
</protein>
<feature type="compositionally biased region" description="Low complexity" evidence="1">
    <location>
        <begin position="122"/>
        <end position="134"/>
    </location>
</feature>
<feature type="compositionally biased region" description="Low complexity" evidence="1">
    <location>
        <begin position="143"/>
        <end position="162"/>
    </location>
</feature>
<comment type="caution">
    <text evidence="2">The sequence shown here is derived from an EMBL/GenBank/DDBJ whole genome shotgun (WGS) entry which is preliminary data.</text>
</comment>
<feature type="compositionally biased region" description="Polar residues" evidence="1">
    <location>
        <begin position="94"/>
        <end position="116"/>
    </location>
</feature>
<feature type="compositionally biased region" description="Low complexity" evidence="1">
    <location>
        <begin position="410"/>
        <end position="429"/>
    </location>
</feature>
<dbReference type="EMBL" id="BSTK01000002">
    <property type="protein sequence ID" value="GLY83645.1"/>
    <property type="molecule type" value="Genomic_DNA"/>
</dbReference>
<gene>
    <name evidence="2" type="ORF">Airi02_015740</name>
</gene>
<accession>A0A9W6VXA1</accession>
<evidence type="ECO:0000313" key="2">
    <source>
        <dbReference type="EMBL" id="GLY83645.1"/>
    </source>
</evidence>
<reference evidence="2" key="1">
    <citation type="submission" date="2023-03" db="EMBL/GenBank/DDBJ databases">
        <title>Actinoallomurus iriomotensis NBRC 103684.</title>
        <authorList>
            <person name="Ichikawa N."/>
            <person name="Sato H."/>
            <person name="Tonouchi N."/>
        </authorList>
    </citation>
    <scope>NUCLEOTIDE SEQUENCE</scope>
    <source>
        <strain evidence="2">NBRC 103684</strain>
    </source>
</reference>
<name>A0A9W6VXA1_9ACTN</name>
<feature type="region of interest" description="Disordered" evidence="1">
    <location>
        <begin position="74"/>
        <end position="209"/>
    </location>
</feature>
<proteinExistence type="predicted"/>
<organism evidence="2 3">
    <name type="scientific">Actinoallomurus iriomotensis</name>
    <dbReference type="NCBI Taxonomy" id="478107"/>
    <lineage>
        <taxon>Bacteria</taxon>
        <taxon>Bacillati</taxon>
        <taxon>Actinomycetota</taxon>
        <taxon>Actinomycetes</taxon>
        <taxon>Streptosporangiales</taxon>
        <taxon>Thermomonosporaceae</taxon>
        <taxon>Actinoallomurus</taxon>
    </lineage>
</organism>
<feature type="compositionally biased region" description="Polar residues" evidence="1">
    <location>
        <begin position="188"/>
        <end position="208"/>
    </location>
</feature>
<sequence length="536" mass="54182">MSTQHNTIAALLNPSTNTQTSATSAAATTDTGKPETVSYDVAAGKHATQSQLGIDSSPNALITVDGHKVASGDNGLSIDIAPDGSAHVVHGPQDPSQTATQSANGQSSQIPTQYSQAGYDPTGQGQNGTQNGTQHADGTQANGTQPTGTQSTGTQSTGDGTPLTGQLSHTGMTQNGTQPAGYTGGDGTTASGQYGQTGTTQNPSQDTTPVEHLQGIGDHAAKIDLALHGPNSNLPAPVIHTKADGSQDIVIPKGPDNPHAITLHVHPNKDGSYDLTVPKSDTNPHEVKIHVQPDKHVDLNVTQDKDGHIKIDAHDHPADQKDDWSGLQGPAGQNPGYGNGTPVPGQPDQPGESGQKPGADGQPQIPDIPTPKADTPGAGTGGGGGDVPGGGTGGGGDIPGGGTGGDDGKQQQQQYPQQQQQQQQQQDGTLDVDGKTIKDRGSKLVNGPVKTLDTAVSQARDIGVGFPGFGLLGSPLQMIHSSLAETAATELQQGSATLSANSQGMVATGQIYGNAELTNKATVQNTPGTGSQTDGN</sequence>
<feature type="compositionally biased region" description="Basic and acidic residues" evidence="1">
    <location>
        <begin position="432"/>
        <end position="442"/>
    </location>
</feature>
<dbReference type="RefSeq" id="WP_285568177.1">
    <property type="nucleotide sequence ID" value="NZ_BSTK01000002.1"/>
</dbReference>
<feature type="compositionally biased region" description="Polar residues" evidence="1">
    <location>
        <begin position="163"/>
        <end position="180"/>
    </location>
</feature>
<feature type="region of interest" description="Disordered" evidence="1">
    <location>
        <begin position="13"/>
        <end position="33"/>
    </location>
</feature>
<dbReference type="Proteomes" id="UP001165074">
    <property type="component" value="Unassembled WGS sequence"/>
</dbReference>
<feature type="compositionally biased region" description="Basic and acidic residues" evidence="1">
    <location>
        <begin position="311"/>
        <end position="324"/>
    </location>
</feature>
<feature type="compositionally biased region" description="Low complexity" evidence="1">
    <location>
        <begin position="15"/>
        <end position="31"/>
    </location>
</feature>
<feature type="region of interest" description="Disordered" evidence="1">
    <location>
        <begin position="311"/>
        <end position="447"/>
    </location>
</feature>
<evidence type="ECO:0000313" key="3">
    <source>
        <dbReference type="Proteomes" id="UP001165074"/>
    </source>
</evidence>
<feature type="compositionally biased region" description="Gly residues" evidence="1">
    <location>
        <begin position="378"/>
        <end position="405"/>
    </location>
</feature>
<dbReference type="AlphaFoldDB" id="A0A9W6VXA1"/>
<keyword evidence="3" id="KW-1185">Reference proteome</keyword>
<evidence type="ECO:0000256" key="1">
    <source>
        <dbReference type="SAM" id="MobiDB-lite"/>
    </source>
</evidence>